<proteinExistence type="predicted"/>
<organism evidence="1 2">
    <name type="scientific">Mycoplasmoides pneumoniae</name>
    <name type="common">Mycoplasma pneumoniae</name>
    <dbReference type="NCBI Taxonomy" id="2104"/>
    <lineage>
        <taxon>Bacteria</taxon>
        <taxon>Bacillati</taxon>
        <taxon>Mycoplasmatota</taxon>
        <taxon>Mycoplasmoidales</taxon>
        <taxon>Mycoplasmoidaceae</taxon>
        <taxon>Mycoplasmoides</taxon>
    </lineage>
</organism>
<accession>A0AB38W5K0</accession>
<sequence length="340" mass="39914">MNVKIAMPFLKYWKLMGFSLTPLLLSSATINSHVIDSSFYLTKNLVESENQSPIQFNQLSRIILVQLEFDPDSIVDNTSITFNNRTLGQKALLKLRFKREFTLAIQEITELNQLVDQAIDKNTVLQNFLTLKNVERKQQWERLSYLYKLLNFDFRDPQELSLVRDLPRLLKTIFESASINFQVRMGGQLRKITLVKNNNNVFNLGQFEQFLNLDQISINLFEVEFLSFDFISDQYPSWTAKNLPVFSLFESAKNKPTIQKTNQGIQYRLRFRSNYNEQYFNKYRFSIPVVNNGKEFSVLDIQDKELTEEQKNQIAFVIKNGFFISGWYGINCCLKFNQIS</sequence>
<evidence type="ECO:0000313" key="2">
    <source>
        <dbReference type="Proteomes" id="UP000289557"/>
    </source>
</evidence>
<protein>
    <submittedName>
        <fullName evidence="1">Uncharacterized protein</fullName>
    </submittedName>
</protein>
<dbReference type="AlphaFoldDB" id="A0AB38W5K0"/>
<evidence type="ECO:0000313" key="1">
    <source>
        <dbReference type="EMBL" id="VEU56830.1"/>
    </source>
</evidence>
<reference evidence="1 2" key="1">
    <citation type="submission" date="2019-01" db="EMBL/GenBank/DDBJ databases">
        <authorList>
            <consortium name="Pathogen Informatics"/>
        </authorList>
    </citation>
    <scope>NUCLEOTIDE SEQUENCE [LARGE SCALE GENOMIC DNA]</scope>
    <source>
        <strain evidence="1 2">NCTC10119</strain>
    </source>
</reference>
<dbReference type="EMBL" id="LR214945">
    <property type="protein sequence ID" value="VEU56830.1"/>
    <property type="molecule type" value="Genomic_DNA"/>
</dbReference>
<name>A0AB38W5K0_MYCPM</name>
<dbReference type="Proteomes" id="UP000289557">
    <property type="component" value="Chromosome"/>
</dbReference>
<gene>
    <name evidence="1" type="ORF">NCTC10119_00082</name>
</gene>
<dbReference type="GeneID" id="66608700"/>
<dbReference type="RefSeq" id="WP_201281302.1">
    <property type="nucleotide sequence ID" value="NZ_AP017318.1"/>
</dbReference>